<gene>
    <name evidence="1" type="ORF">QFC22_001525</name>
</gene>
<keyword evidence="2" id="KW-1185">Reference proteome</keyword>
<sequence length="686" mass="78643">MAPSSPPPGARPKKRVLVVGAGAAGMSCAEQLSQHPEKYDVTLVDAQDYCGGQAFSIPIDEKKYGAPWMNQGVQGGSYIYHHTFRMFKKQGFEAEPVDLQVSFGKGDKFWTNVFPTKLVEKHQGEIKRFNWALKFMRWFEVFFALIPIKISLKMFFFSDEFLNYMIYPSLSSNLPPMVVFPEESKFYSRWQHDMQSRGVDIRLNTEIIAIPERSKRGVRVQVRPRRPQPDHHNPVGADQDTPVHEERYDEIVLCILADTAKRLLGKTATLVEKAVLGSTRWSDDITVTHNDLDYIKKWYTIDMPDESEIPTHLSGRDETERIERAKADFNPMYLIKQVPKDSRKLEMCFDCNAFQYQLNHKSDPKDHVFQTIFLNKKHMDTWSIDEIREDKIIRKDWWHQLMHSWTHYAFVVPWMSFLNGTRHTRYAAAWTLVNAHELAVISGMAAAYSLGASYPRELAEEYSNSRDNDIERSRTEDNAPEVSIAKMVPTKHKDEGNWIQGRKLTPYMRLSNSYVQIGQTPQNSYAPGFEREPAASPRKIGQQQSPRPVAGQNLICSSYVAQRLMSFRRREDQENEGSGLTDAQLSYRNKNVPSSSVRDITKRLADGKLDQDTALKRSLSFTKVFKDEGQSHMPPFRLSCINKLDGKKGDAYHEGPSESSTSNGVQPINQKAKCVSVKPEPDRNLQ</sequence>
<dbReference type="Proteomes" id="UP001243375">
    <property type="component" value="Unassembled WGS sequence"/>
</dbReference>
<evidence type="ECO:0000313" key="2">
    <source>
        <dbReference type="Proteomes" id="UP001243375"/>
    </source>
</evidence>
<protein>
    <submittedName>
        <fullName evidence="1">Uncharacterized protein</fullName>
    </submittedName>
</protein>
<reference evidence="1" key="1">
    <citation type="submission" date="2023-04" db="EMBL/GenBank/DDBJ databases">
        <title>Draft Genome sequencing of Naganishia species isolated from polar environments using Oxford Nanopore Technology.</title>
        <authorList>
            <person name="Leo P."/>
            <person name="Venkateswaran K."/>
        </authorList>
    </citation>
    <scope>NUCLEOTIDE SEQUENCE</scope>
    <source>
        <strain evidence="1">MNA-CCFEE 5425</strain>
    </source>
</reference>
<dbReference type="EMBL" id="JASBWU010000003">
    <property type="protein sequence ID" value="KAJ9123326.1"/>
    <property type="molecule type" value="Genomic_DNA"/>
</dbReference>
<comment type="caution">
    <text evidence="1">The sequence shown here is derived from an EMBL/GenBank/DDBJ whole genome shotgun (WGS) entry which is preliminary data.</text>
</comment>
<accession>A0ACC2XJW4</accession>
<organism evidence="1 2">
    <name type="scientific">Naganishia vaughanmartiniae</name>
    <dbReference type="NCBI Taxonomy" id="1424756"/>
    <lineage>
        <taxon>Eukaryota</taxon>
        <taxon>Fungi</taxon>
        <taxon>Dikarya</taxon>
        <taxon>Basidiomycota</taxon>
        <taxon>Agaricomycotina</taxon>
        <taxon>Tremellomycetes</taxon>
        <taxon>Filobasidiales</taxon>
        <taxon>Filobasidiaceae</taxon>
        <taxon>Naganishia</taxon>
    </lineage>
</organism>
<name>A0ACC2XJW4_9TREE</name>
<evidence type="ECO:0000313" key="1">
    <source>
        <dbReference type="EMBL" id="KAJ9123326.1"/>
    </source>
</evidence>
<proteinExistence type="predicted"/>